<feature type="region of interest" description="Disordered" evidence="1">
    <location>
        <begin position="1"/>
        <end position="48"/>
    </location>
</feature>
<dbReference type="AlphaFoldDB" id="M0DXX3"/>
<protein>
    <recommendedName>
        <fullName evidence="2">DUF8186 domain-containing protein</fullName>
    </recommendedName>
</protein>
<dbReference type="EMBL" id="AOJK01000071">
    <property type="protein sequence ID" value="ELZ40400.1"/>
    <property type="molecule type" value="Genomic_DNA"/>
</dbReference>
<dbReference type="Pfam" id="PF26591">
    <property type="entry name" value="DUF8186_C"/>
    <property type="match status" value="1"/>
</dbReference>
<dbReference type="Proteomes" id="UP000011586">
    <property type="component" value="Unassembled WGS sequence"/>
</dbReference>
<accession>M0DXX3</accession>
<gene>
    <name evidence="3" type="ORF">C463_15005</name>
</gene>
<organism evidence="3 4">
    <name type="scientific">Halorubrum californiense DSM 19288</name>
    <dbReference type="NCBI Taxonomy" id="1227465"/>
    <lineage>
        <taxon>Archaea</taxon>
        <taxon>Methanobacteriati</taxon>
        <taxon>Methanobacteriota</taxon>
        <taxon>Stenosarchaea group</taxon>
        <taxon>Halobacteria</taxon>
        <taxon>Halobacteriales</taxon>
        <taxon>Haloferacaceae</taxon>
        <taxon>Halorubrum</taxon>
    </lineage>
</organism>
<name>M0DXX3_9EURY</name>
<dbReference type="InterPro" id="IPR058911">
    <property type="entry name" value="DUF8186_C"/>
</dbReference>
<feature type="domain" description="DUF8186" evidence="2">
    <location>
        <begin position="2"/>
        <end position="91"/>
    </location>
</feature>
<comment type="caution">
    <text evidence="3">The sequence shown here is derived from an EMBL/GenBank/DDBJ whole genome shotgun (WGS) entry which is preliminary data.</text>
</comment>
<dbReference type="RefSeq" id="WP_008445185.1">
    <property type="nucleotide sequence ID" value="NZ_AOJK01000071.1"/>
</dbReference>
<evidence type="ECO:0000259" key="2">
    <source>
        <dbReference type="Pfam" id="PF26591"/>
    </source>
</evidence>
<evidence type="ECO:0000313" key="4">
    <source>
        <dbReference type="Proteomes" id="UP000011586"/>
    </source>
</evidence>
<proteinExistence type="predicted"/>
<sequence length="132" mass="14301">MNTSTSAATVRIELTDPQTGEPLDLDEDGPPSPIGDDGPAGTLSLNGEPVELNYSGVATRTVSEPGLYTVRFEPASWRTTTPAYVAARDTVRWHPLGTVSGWIQLFGLRRCLWGRSRLPSRGWPAANWGSSF</sequence>
<evidence type="ECO:0000256" key="1">
    <source>
        <dbReference type="SAM" id="MobiDB-lite"/>
    </source>
</evidence>
<reference evidence="3 4" key="1">
    <citation type="journal article" date="2014" name="PLoS Genet.">
        <title>Phylogenetically driven sequencing of extremely halophilic archaea reveals strategies for static and dynamic osmo-response.</title>
        <authorList>
            <person name="Becker E.A."/>
            <person name="Seitzer P.M."/>
            <person name="Tritt A."/>
            <person name="Larsen D."/>
            <person name="Krusor M."/>
            <person name="Yao A.I."/>
            <person name="Wu D."/>
            <person name="Madern D."/>
            <person name="Eisen J.A."/>
            <person name="Darling A.E."/>
            <person name="Facciotti M.T."/>
        </authorList>
    </citation>
    <scope>NUCLEOTIDE SEQUENCE [LARGE SCALE GENOMIC DNA]</scope>
    <source>
        <strain evidence="3 4">DSM 19288</strain>
    </source>
</reference>
<keyword evidence="4" id="KW-1185">Reference proteome</keyword>
<evidence type="ECO:0000313" key="3">
    <source>
        <dbReference type="EMBL" id="ELZ40400.1"/>
    </source>
</evidence>